<comment type="caution">
    <text evidence="1">The sequence shown here is derived from an EMBL/GenBank/DDBJ whole genome shotgun (WGS) entry which is preliminary data.</text>
</comment>
<protein>
    <submittedName>
        <fullName evidence="1">CopG family transcriptional regulator</fullName>
    </submittedName>
</protein>
<sequence>MAMTLRLSAEQDRALEMLARTQGVSKHEAAVRAIVGAAARTVHHEDIAQIARTTLASYRRAEERLGL</sequence>
<proteinExistence type="predicted"/>
<dbReference type="EMBL" id="VDHJ01000009">
    <property type="protein sequence ID" value="TNL96849.1"/>
    <property type="molecule type" value="Genomic_DNA"/>
</dbReference>
<dbReference type="AlphaFoldDB" id="A0A5C4U3Z7"/>
<dbReference type="Proteomes" id="UP000312032">
    <property type="component" value="Unassembled WGS sequence"/>
</dbReference>
<reference evidence="1 2" key="1">
    <citation type="submission" date="2019-06" db="EMBL/GenBank/DDBJ databases">
        <authorList>
            <person name="Li J."/>
        </authorList>
    </citation>
    <scope>NUCLEOTIDE SEQUENCE [LARGE SCALE GENOMIC DNA]</scope>
    <source>
        <strain evidence="1 2">LMG 28165</strain>
    </source>
</reference>
<keyword evidence="2" id="KW-1185">Reference proteome</keyword>
<evidence type="ECO:0000313" key="2">
    <source>
        <dbReference type="Proteomes" id="UP000312032"/>
    </source>
</evidence>
<dbReference type="RefSeq" id="WP_139465878.1">
    <property type="nucleotide sequence ID" value="NZ_VDHJ01000009.1"/>
</dbReference>
<gene>
    <name evidence="1" type="ORF">FHE74_07480</name>
</gene>
<evidence type="ECO:0000313" key="1">
    <source>
        <dbReference type="EMBL" id="TNL96849.1"/>
    </source>
</evidence>
<accession>A0A5C4U3Z7</accession>
<organism evidence="1 2">
    <name type="scientific">Corynebacterium tapiri</name>
    <dbReference type="NCBI Taxonomy" id="1448266"/>
    <lineage>
        <taxon>Bacteria</taxon>
        <taxon>Bacillati</taxon>
        <taxon>Actinomycetota</taxon>
        <taxon>Actinomycetes</taxon>
        <taxon>Mycobacteriales</taxon>
        <taxon>Corynebacteriaceae</taxon>
        <taxon>Corynebacterium</taxon>
    </lineage>
</organism>
<name>A0A5C4U3Z7_9CORY</name>